<dbReference type="EMBL" id="JABBWE010000006">
    <property type="protein sequence ID" value="KAG1802183.1"/>
    <property type="molecule type" value="Genomic_DNA"/>
</dbReference>
<accession>A0A9P7J4F0</accession>
<organism evidence="1 2">
    <name type="scientific">Suillus plorans</name>
    <dbReference type="NCBI Taxonomy" id="116603"/>
    <lineage>
        <taxon>Eukaryota</taxon>
        <taxon>Fungi</taxon>
        <taxon>Dikarya</taxon>
        <taxon>Basidiomycota</taxon>
        <taxon>Agaricomycotina</taxon>
        <taxon>Agaricomycetes</taxon>
        <taxon>Agaricomycetidae</taxon>
        <taxon>Boletales</taxon>
        <taxon>Suillineae</taxon>
        <taxon>Suillaceae</taxon>
        <taxon>Suillus</taxon>
    </lineage>
</organism>
<name>A0A9P7J4F0_9AGAM</name>
<dbReference type="GeneID" id="64593437"/>
<proteinExistence type="predicted"/>
<sequence length="240" mass="26228">MLTFQEALIDESPSDAPTAGPFNQLNPIVPTLSTPELPHGPGIHPDDYLLYNEQWIHKQMQYFLTILHSGCTLSIGVLRSTSASLNGISRASINITVMKALPSTAKITGQLLTLIPTNALPDASHYFLWDGGHPETMFIHFQDNVNSDAFTQVNGGQNTWKVPRDAMQAAYDLLWAKAVKMKVTLKSIASVTFSNIKSLPYQLFDGSVAVFSVEANSLLAAYEGEHVATCLLSSENLDFS</sequence>
<keyword evidence="2" id="KW-1185">Reference proteome</keyword>
<evidence type="ECO:0000313" key="2">
    <source>
        <dbReference type="Proteomes" id="UP000719766"/>
    </source>
</evidence>
<dbReference type="RefSeq" id="XP_041165375.1">
    <property type="nucleotide sequence ID" value="XM_041299673.1"/>
</dbReference>
<reference evidence="1" key="1">
    <citation type="journal article" date="2020" name="New Phytol.">
        <title>Comparative genomics reveals dynamic genome evolution in host specialist ectomycorrhizal fungi.</title>
        <authorList>
            <person name="Lofgren L.A."/>
            <person name="Nguyen N.H."/>
            <person name="Vilgalys R."/>
            <person name="Ruytinx J."/>
            <person name="Liao H.L."/>
            <person name="Branco S."/>
            <person name="Kuo A."/>
            <person name="LaButti K."/>
            <person name="Lipzen A."/>
            <person name="Andreopoulos W."/>
            <person name="Pangilinan J."/>
            <person name="Riley R."/>
            <person name="Hundley H."/>
            <person name="Na H."/>
            <person name="Barry K."/>
            <person name="Grigoriev I.V."/>
            <person name="Stajich J.E."/>
            <person name="Kennedy P.G."/>
        </authorList>
    </citation>
    <scope>NUCLEOTIDE SEQUENCE</scope>
    <source>
        <strain evidence="1">S12</strain>
    </source>
</reference>
<protein>
    <submittedName>
        <fullName evidence="1">Uncharacterized protein</fullName>
    </submittedName>
</protein>
<evidence type="ECO:0000313" key="1">
    <source>
        <dbReference type="EMBL" id="KAG1802183.1"/>
    </source>
</evidence>
<comment type="caution">
    <text evidence="1">The sequence shown here is derived from an EMBL/GenBank/DDBJ whole genome shotgun (WGS) entry which is preliminary data.</text>
</comment>
<dbReference type="OrthoDB" id="2632672at2759"/>
<gene>
    <name evidence="1" type="ORF">HD556DRAFT_1304350</name>
</gene>
<dbReference type="AlphaFoldDB" id="A0A9P7J4F0"/>
<dbReference type="Proteomes" id="UP000719766">
    <property type="component" value="Unassembled WGS sequence"/>
</dbReference>